<sequence length="256" mass="28612">MSKSKTIVLVHGMFVNDTSWTEWKKYLEQKGYTVYTPANPGHSGNPADLRANIHPELVQTGFIDVVMNIAKLIDTLPEKPLVIGHSMAGLAVQKLIDLGKADAAVSIDGAPPKNVFPPFSTVKIVWPALNFFASKDYFLGSRDWYNRAFFNTLTPEEKNKAYDAIAVPESRKIGRETLLKSFSNAEFGKPHQPILFIGGGQDNIFPPSLTKKIAGKYKDSNSRVDVKIFDNKSHFICGEKGWEKVADYILDWYSNL</sequence>
<dbReference type="Proteomes" id="UP000245391">
    <property type="component" value="Unassembled WGS sequence"/>
</dbReference>
<reference evidence="3" key="1">
    <citation type="submission" date="2018-05" db="EMBL/GenBank/DDBJ databases">
        <title>Pedobacter paludis sp. nov., isolated from wetland soil.</title>
        <authorList>
            <person name="Zhang Y."/>
        </authorList>
    </citation>
    <scope>NUCLEOTIDE SEQUENCE [LARGE SCALE GENOMIC DNA]</scope>
    <source>
        <strain evidence="3">R-8</strain>
    </source>
</reference>
<keyword evidence="3" id="KW-1185">Reference proteome</keyword>
<dbReference type="SUPFAM" id="SSF53474">
    <property type="entry name" value="alpha/beta-Hydrolases"/>
    <property type="match status" value="1"/>
</dbReference>
<comment type="caution">
    <text evidence="2">The sequence shown here is derived from an EMBL/GenBank/DDBJ whole genome shotgun (WGS) entry which is preliminary data.</text>
</comment>
<dbReference type="OrthoDB" id="9814966at2"/>
<dbReference type="InterPro" id="IPR050228">
    <property type="entry name" value="Carboxylesterase_BioH"/>
</dbReference>
<accession>A0A317EYS5</accession>
<dbReference type="Gene3D" id="3.40.50.1820">
    <property type="entry name" value="alpha/beta hydrolase"/>
    <property type="match status" value="1"/>
</dbReference>
<evidence type="ECO:0000259" key="1">
    <source>
        <dbReference type="Pfam" id="PF12697"/>
    </source>
</evidence>
<proteinExistence type="predicted"/>
<dbReference type="Pfam" id="PF12697">
    <property type="entry name" value="Abhydrolase_6"/>
    <property type="match status" value="1"/>
</dbReference>
<dbReference type="InterPro" id="IPR029058">
    <property type="entry name" value="AB_hydrolase_fold"/>
</dbReference>
<evidence type="ECO:0000313" key="2">
    <source>
        <dbReference type="EMBL" id="PWS31592.1"/>
    </source>
</evidence>
<feature type="domain" description="AB hydrolase-1" evidence="1">
    <location>
        <begin position="7"/>
        <end position="247"/>
    </location>
</feature>
<dbReference type="PANTHER" id="PTHR43194:SF2">
    <property type="entry name" value="PEROXISOMAL MEMBRANE PROTEIN LPX1"/>
    <property type="match status" value="1"/>
</dbReference>
<dbReference type="RefSeq" id="WP_109930554.1">
    <property type="nucleotide sequence ID" value="NZ_QGNY01000004.1"/>
</dbReference>
<keyword evidence="2" id="KW-0378">Hydrolase</keyword>
<protein>
    <submittedName>
        <fullName evidence="2">Alpha/beta hydrolase</fullName>
    </submittedName>
</protein>
<organism evidence="2 3">
    <name type="scientific">Pedobacter paludis</name>
    <dbReference type="NCBI Taxonomy" id="2203212"/>
    <lineage>
        <taxon>Bacteria</taxon>
        <taxon>Pseudomonadati</taxon>
        <taxon>Bacteroidota</taxon>
        <taxon>Sphingobacteriia</taxon>
        <taxon>Sphingobacteriales</taxon>
        <taxon>Sphingobacteriaceae</taxon>
        <taxon>Pedobacter</taxon>
    </lineage>
</organism>
<dbReference type="EMBL" id="QGNY01000004">
    <property type="protein sequence ID" value="PWS31592.1"/>
    <property type="molecule type" value="Genomic_DNA"/>
</dbReference>
<dbReference type="PANTHER" id="PTHR43194">
    <property type="entry name" value="HYDROLASE ALPHA/BETA FOLD FAMILY"/>
    <property type="match status" value="1"/>
</dbReference>
<evidence type="ECO:0000313" key="3">
    <source>
        <dbReference type="Proteomes" id="UP000245391"/>
    </source>
</evidence>
<dbReference type="InterPro" id="IPR000073">
    <property type="entry name" value="AB_hydrolase_1"/>
</dbReference>
<gene>
    <name evidence="2" type="ORF">DF947_13460</name>
</gene>
<name>A0A317EYS5_9SPHI</name>
<dbReference type="GO" id="GO:0016787">
    <property type="term" value="F:hydrolase activity"/>
    <property type="evidence" value="ECO:0007669"/>
    <property type="project" value="UniProtKB-KW"/>
</dbReference>
<dbReference type="AlphaFoldDB" id="A0A317EYS5"/>